<dbReference type="Proteomes" id="UP000295717">
    <property type="component" value="Unassembled WGS sequence"/>
</dbReference>
<reference evidence="3 4" key="1">
    <citation type="submission" date="2019-03" db="EMBL/GenBank/DDBJ databases">
        <title>Genomic Encyclopedia of Type Strains, Phase IV (KMG-IV): sequencing the most valuable type-strain genomes for metagenomic binning, comparative biology and taxonomic classification.</title>
        <authorList>
            <person name="Goeker M."/>
        </authorList>
    </citation>
    <scope>NUCLEOTIDE SEQUENCE [LARGE SCALE GENOMIC DNA]</scope>
    <source>
        <strain evidence="3 4">DSM 13587</strain>
    </source>
</reference>
<name>A0A4R3N0H6_9GAMM</name>
<gene>
    <name evidence="3" type="ORF">EDC35_104370</name>
</gene>
<accession>A0A4R3N0H6</accession>
<comment type="caution">
    <text evidence="3">The sequence shown here is derived from an EMBL/GenBank/DDBJ whole genome shotgun (WGS) entry which is preliminary data.</text>
</comment>
<keyword evidence="1" id="KW-0472">Membrane</keyword>
<evidence type="ECO:0000313" key="4">
    <source>
        <dbReference type="Proteomes" id="UP000295717"/>
    </source>
</evidence>
<evidence type="ECO:0000259" key="2">
    <source>
        <dbReference type="Pfam" id="PF20097"/>
    </source>
</evidence>
<keyword evidence="1" id="KW-0812">Transmembrane</keyword>
<organism evidence="3 4">
    <name type="scientific">Thiobaca trueperi</name>
    <dbReference type="NCBI Taxonomy" id="127458"/>
    <lineage>
        <taxon>Bacteria</taxon>
        <taxon>Pseudomonadati</taxon>
        <taxon>Pseudomonadota</taxon>
        <taxon>Gammaproteobacteria</taxon>
        <taxon>Chromatiales</taxon>
        <taxon>Chromatiaceae</taxon>
        <taxon>Thiobaca</taxon>
    </lineage>
</organism>
<keyword evidence="4" id="KW-1185">Reference proteome</keyword>
<dbReference type="EMBL" id="SMAO01000004">
    <property type="protein sequence ID" value="TCT21511.1"/>
    <property type="molecule type" value="Genomic_DNA"/>
</dbReference>
<dbReference type="Pfam" id="PF20097">
    <property type="entry name" value="DUF6487"/>
    <property type="match status" value="1"/>
</dbReference>
<evidence type="ECO:0000313" key="3">
    <source>
        <dbReference type="EMBL" id="TCT21511.1"/>
    </source>
</evidence>
<evidence type="ECO:0000256" key="1">
    <source>
        <dbReference type="SAM" id="Phobius"/>
    </source>
</evidence>
<dbReference type="OrthoDB" id="5770755at2"/>
<dbReference type="RefSeq" id="WP_132977093.1">
    <property type="nucleotide sequence ID" value="NZ_SMAO01000004.1"/>
</dbReference>
<protein>
    <recommendedName>
        <fullName evidence="2">DUF6487 domain-containing protein</fullName>
    </recommendedName>
</protein>
<dbReference type="InterPro" id="IPR045504">
    <property type="entry name" value="DUF6487"/>
</dbReference>
<proteinExistence type="predicted"/>
<keyword evidence="1" id="KW-1133">Transmembrane helix</keyword>
<sequence>MTAHPALWPAAAVAIGALLSLLLLVRHLRRQSCEVPATDALWHGRDYACPQCCQPLQPGRVLLGKGAIWSPRHQRPPGAFAHLGMALPNTISLSLRPASNMAWRCPDCQLLLIDHSRLVKPDV</sequence>
<feature type="transmembrane region" description="Helical" evidence="1">
    <location>
        <begin position="6"/>
        <end position="25"/>
    </location>
</feature>
<feature type="domain" description="DUF6487" evidence="2">
    <location>
        <begin position="49"/>
        <end position="115"/>
    </location>
</feature>
<dbReference type="AlphaFoldDB" id="A0A4R3N0H6"/>